<evidence type="ECO:0000256" key="3">
    <source>
        <dbReference type="SAM" id="Phobius"/>
    </source>
</evidence>
<dbReference type="NCBIfam" id="TIGR02532">
    <property type="entry name" value="IV_pilin_GFxxxE"/>
    <property type="match status" value="1"/>
</dbReference>
<evidence type="ECO:0000256" key="2">
    <source>
        <dbReference type="ARBA" id="ARBA00023287"/>
    </source>
</evidence>
<evidence type="ECO:0000313" key="4">
    <source>
        <dbReference type="EMBL" id="GAA4066142.1"/>
    </source>
</evidence>
<keyword evidence="2" id="KW-0178">Competence</keyword>
<comment type="subcellular location">
    <subcellularLocation>
        <location evidence="1">Cell surface</location>
    </subcellularLocation>
</comment>
<dbReference type="NCBIfam" id="NF041002">
    <property type="entry name" value="pilin_ComGF"/>
    <property type="match status" value="1"/>
</dbReference>
<protein>
    <recommendedName>
        <fullName evidence="6">Prepilin-type N-terminal cleavage/methylation domain-containing protein</fullName>
    </recommendedName>
</protein>
<evidence type="ECO:0008006" key="6">
    <source>
        <dbReference type="Google" id="ProtNLM"/>
    </source>
</evidence>
<accession>A0ABP7VFK6</accession>
<feature type="transmembrane region" description="Helical" evidence="3">
    <location>
        <begin position="21"/>
        <end position="43"/>
    </location>
</feature>
<keyword evidence="3" id="KW-1133">Transmembrane helix</keyword>
<comment type="caution">
    <text evidence="4">The sequence shown here is derived from an EMBL/GenBank/DDBJ whole genome shotgun (WGS) entry which is preliminary data.</text>
</comment>
<sequence length="150" mass="17558">MSKINSSKYLFILNLQTERGFTIVELLLSLVILAMILLITPIITSNIHHQPQTERFSVQQFFHAATDEVQGNQLSEKDQYRIILTTSTNEQIVLSKYNDTIRRQVNRTGHEVLLRDVKQLAIEYNDQYLLIKLEMKSEQKYEKVITLFSQ</sequence>
<evidence type="ECO:0000256" key="1">
    <source>
        <dbReference type="ARBA" id="ARBA00004241"/>
    </source>
</evidence>
<keyword evidence="3" id="KW-0472">Membrane</keyword>
<dbReference type="InterPro" id="IPR016977">
    <property type="entry name" value="ComGF"/>
</dbReference>
<reference evidence="5" key="1">
    <citation type="journal article" date="2019" name="Int. J. Syst. Evol. Microbiol.">
        <title>The Global Catalogue of Microorganisms (GCM) 10K type strain sequencing project: providing services to taxonomists for standard genome sequencing and annotation.</title>
        <authorList>
            <consortium name="The Broad Institute Genomics Platform"/>
            <consortium name="The Broad Institute Genome Sequencing Center for Infectious Disease"/>
            <person name="Wu L."/>
            <person name="Ma J."/>
        </authorList>
    </citation>
    <scope>NUCLEOTIDE SEQUENCE [LARGE SCALE GENOMIC DNA]</scope>
    <source>
        <strain evidence="5">JCM 17250</strain>
    </source>
</reference>
<evidence type="ECO:0000313" key="5">
    <source>
        <dbReference type="Proteomes" id="UP001501734"/>
    </source>
</evidence>
<dbReference type="EMBL" id="BAABDL010000053">
    <property type="protein sequence ID" value="GAA4066142.1"/>
    <property type="molecule type" value="Genomic_DNA"/>
</dbReference>
<organism evidence="4 5">
    <name type="scientific">Amphibacillus indicireducens</name>
    <dbReference type="NCBI Taxonomy" id="1076330"/>
    <lineage>
        <taxon>Bacteria</taxon>
        <taxon>Bacillati</taxon>
        <taxon>Bacillota</taxon>
        <taxon>Bacilli</taxon>
        <taxon>Bacillales</taxon>
        <taxon>Bacillaceae</taxon>
        <taxon>Amphibacillus</taxon>
    </lineage>
</organism>
<keyword evidence="3" id="KW-0812">Transmembrane</keyword>
<dbReference type="Proteomes" id="UP001501734">
    <property type="component" value="Unassembled WGS sequence"/>
</dbReference>
<dbReference type="Pfam" id="PF15980">
    <property type="entry name" value="ComGF"/>
    <property type="match status" value="1"/>
</dbReference>
<dbReference type="InterPro" id="IPR012902">
    <property type="entry name" value="N_methyl_site"/>
</dbReference>
<keyword evidence="5" id="KW-1185">Reference proteome</keyword>
<dbReference type="Pfam" id="PF07963">
    <property type="entry name" value="N_methyl"/>
    <property type="match status" value="1"/>
</dbReference>
<name>A0ABP7VFK6_9BACI</name>
<gene>
    <name evidence="4" type="ORF">GCM10022410_10750</name>
</gene>
<dbReference type="RefSeq" id="WP_344911121.1">
    <property type="nucleotide sequence ID" value="NZ_BAABDL010000053.1"/>
</dbReference>
<proteinExistence type="predicted"/>